<sequence>MRFDVNKFVQHKTVKVPDDVEFFVLGDIHGCFDLMMRALKVAGYSEHRGDYVFCVGDLIDRGPDNIKVLGTFLYNQRFHSVMGNHDLFLATDDWSNWLYNGGNWIITDGYDTDTIHGIAESVRSKMPFMITVEHRGFSYGIVHAGIPFEYPARGAQPVTPNWFKITNTPQTSEYLSTLAWDRDVIDEIGFALYKEGAKGKYFDRYAQHSNQLPIVVPQVNGVAMLFHGHTGVPYPLKYANRVYLDTGGVFNGRITAAHVIKGKATCYTTEQDGSETITEI</sequence>
<dbReference type="Gene3D" id="3.60.21.10">
    <property type="match status" value="1"/>
</dbReference>
<reference evidence="2 3" key="1">
    <citation type="journal article" date="2012" name="J. Virol.">
        <title>Complete Genome Sequence of Pectobacterium carotovorum subsp. carotovorum Bacteriophage My1.</title>
        <authorList>
            <person name="Lee D.H."/>
            <person name="Lee J.H."/>
            <person name="Shin H."/>
            <person name="Ji S."/>
            <person name="Roh E."/>
            <person name="Jung K."/>
            <person name="Ryu S."/>
            <person name="Choi J."/>
            <person name="Heu S."/>
        </authorList>
    </citation>
    <scope>NUCLEOTIDE SEQUENCE [LARGE SCALE GENOMIC DNA]</scope>
</reference>
<dbReference type="OrthoDB" id="22132at10239"/>
<dbReference type="InterPro" id="IPR029052">
    <property type="entry name" value="Metallo-depent_PP-like"/>
</dbReference>
<dbReference type="KEGG" id="vg:13826736"/>
<evidence type="ECO:0000313" key="3">
    <source>
        <dbReference type="Proteomes" id="UP000006280"/>
    </source>
</evidence>
<protein>
    <submittedName>
        <fullName evidence="2">Putative serine/threonine protein phosphatase 2</fullName>
    </submittedName>
</protein>
<name>J9QM58_9CAUD</name>
<dbReference type="Pfam" id="PF00149">
    <property type="entry name" value="Metallophos"/>
    <property type="match status" value="1"/>
</dbReference>
<dbReference type="PANTHER" id="PTHR42850">
    <property type="entry name" value="METALLOPHOSPHOESTERASE"/>
    <property type="match status" value="1"/>
</dbReference>
<keyword evidence="3" id="KW-1185">Reference proteome</keyword>
<evidence type="ECO:0000313" key="2">
    <source>
        <dbReference type="EMBL" id="AFQ22193.1"/>
    </source>
</evidence>
<dbReference type="GO" id="GO:0008803">
    <property type="term" value="F:bis(5'-nucleosyl)-tetraphosphatase (symmetrical) activity"/>
    <property type="evidence" value="ECO:0007669"/>
    <property type="project" value="TreeGrafter"/>
</dbReference>
<dbReference type="GO" id="GO:0016791">
    <property type="term" value="F:phosphatase activity"/>
    <property type="evidence" value="ECO:0007669"/>
    <property type="project" value="TreeGrafter"/>
</dbReference>
<dbReference type="InterPro" id="IPR050126">
    <property type="entry name" value="Ap4A_hydrolase"/>
</dbReference>
<organism evidence="2 3">
    <name type="scientific">Pectobacterium phage My1</name>
    <dbReference type="NCBI Taxonomy" id="1204539"/>
    <lineage>
        <taxon>Viruses</taxon>
        <taxon>Duplodnaviria</taxon>
        <taxon>Heunggongvirae</taxon>
        <taxon>Uroviricota</taxon>
        <taxon>Caudoviricetes</taxon>
        <taxon>Demerecviridae</taxon>
        <taxon>Mccorquodalevirinae</taxon>
        <taxon>Myunavirus</taxon>
        <taxon>Myunavirus My1</taxon>
    </lineage>
</organism>
<evidence type="ECO:0000259" key="1">
    <source>
        <dbReference type="Pfam" id="PF00149"/>
    </source>
</evidence>
<dbReference type="GO" id="GO:0110154">
    <property type="term" value="P:RNA decapping"/>
    <property type="evidence" value="ECO:0007669"/>
    <property type="project" value="TreeGrafter"/>
</dbReference>
<proteinExistence type="predicted"/>
<dbReference type="RefSeq" id="YP_006906286.1">
    <property type="nucleotide sequence ID" value="NC_018837.1"/>
</dbReference>
<dbReference type="InterPro" id="IPR004843">
    <property type="entry name" value="Calcineurin-like_PHP"/>
</dbReference>
<dbReference type="PANTHER" id="PTHR42850:SF4">
    <property type="entry name" value="ZINC-DEPENDENT ENDOPOLYPHOSPHATASE"/>
    <property type="match status" value="1"/>
</dbReference>
<dbReference type="GeneID" id="13826736"/>
<accession>J9QM58</accession>
<dbReference type="Proteomes" id="UP000006280">
    <property type="component" value="Segment"/>
</dbReference>
<feature type="domain" description="Calcineurin-like phosphoesterase" evidence="1">
    <location>
        <begin position="22"/>
        <end position="232"/>
    </location>
</feature>
<dbReference type="EMBL" id="JX195166">
    <property type="protein sequence ID" value="AFQ22193.1"/>
    <property type="molecule type" value="Genomic_DNA"/>
</dbReference>
<dbReference type="SUPFAM" id="SSF56300">
    <property type="entry name" value="Metallo-dependent phosphatases"/>
    <property type="match status" value="1"/>
</dbReference>
<gene>
    <name evidence="2" type="ORF">My1_034</name>
</gene>